<name>R8BIE6_PHAM7</name>
<dbReference type="GeneID" id="19326041"/>
<feature type="compositionally biased region" description="Polar residues" evidence="1">
    <location>
        <begin position="371"/>
        <end position="380"/>
    </location>
</feature>
<dbReference type="OrthoDB" id="275715at2759"/>
<evidence type="ECO:0000313" key="2">
    <source>
        <dbReference type="EMBL" id="EON99054.1"/>
    </source>
</evidence>
<sequence>MAPGYRTATQTRRGNRSGFPEHDDFEGLPVRQWRQEWVSIAPPPPLETTQQNDRWAVELPHGMPKDYQLLAPHSQELLRAARSGRLYKRPAPEDDEPDADAGADKADKKDEGAVNGFQVKMWKQVPRNIEGATVSHLAKRHKNTITLAAKAVAVQIGGPTVTRATVRRIDAAGNPYTQEMVVTDGQPVDGEIISTRVVSAAAVPNGDVASQAATPAKKRPPPPKRKAKLGRGRGRGRKIGAPSISRPPLPGGTGTDGTAEIKREATGPDAIKQEGDNDASTNVDSEMADASVLDDEEGDDDEGEEGEEGEGEGDEGGDDDQEDLTPEVDSGVDQDQDQEMEEPSPPITHPLSQSSVPPVEGEVSSDEDLSASKSVISDTSPGLAPPLAVPLLQSPRLEGSPLKNVLVPSPTEPSPALSPNGTGALDTAVEETPATLTSVSEVLEIAQPAVSEQLTATAETTQDPEPVSAIDLNTTVVGVGISEPVIVQEQVMQDAPNPERESEAVAEEAFSATASIDSKQKADFTETLNSAVGDVDEKLPAEATPVLEETPAVALASLEQPPAPEPEVPAPEDIPMPTREEPMPGQEPIVEPPQPPPSPPLEPKKIDDDDDGPDLLGGLEAMLDRQAKESQPPTQPSLPPPESEEPAGSVPTESAPAVTEPAVAQPEPAEAAAEQPVSEVKTEPQDAASGA</sequence>
<feature type="compositionally biased region" description="Pro residues" evidence="1">
    <location>
        <begin position="561"/>
        <end position="574"/>
    </location>
</feature>
<dbReference type="eggNOG" id="ENOG502S36A">
    <property type="taxonomic scope" value="Eukaryota"/>
</dbReference>
<dbReference type="AlphaFoldDB" id="R8BIE6"/>
<dbReference type="HOGENOM" id="CLU_021381_0_0_1"/>
<feature type="region of interest" description="Disordered" evidence="1">
    <location>
        <begin position="81"/>
        <end position="112"/>
    </location>
</feature>
<feature type="compositionally biased region" description="Basic residues" evidence="1">
    <location>
        <begin position="216"/>
        <end position="238"/>
    </location>
</feature>
<feature type="region of interest" description="Disordered" evidence="1">
    <location>
        <begin position="493"/>
        <end position="517"/>
    </location>
</feature>
<reference evidence="3" key="1">
    <citation type="journal article" date="2013" name="Genome Announc.">
        <title>Draft genome sequence of the ascomycete Phaeoacremonium aleophilum strain UCR-PA7, a causal agent of the esca disease complex in grapevines.</title>
        <authorList>
            <person name="Blanco-Ulate B."/>
            <person name="Rolshausen P."/>
            <person name="Cantu D."/>
        </authorList>
    </citation>
    <scope>NUCLEOTIDE SEQUENCE [LARGE SCALE GENOMIC DNA]</scope>
    <source>
        <strain evidence="3">UCR-PA7</strain>
    </source>
</reference>
<organism evidence="2 3">
    <name type="scientific">Phaeoacremonium minimum (strain UCR-PA7)</name>
    <name type="common">Esca disease fungus</name>
    <name type="synonym">Togninia minima</name>
    <dbReference type="NCBI Taxonomy" id="1286976"/>
    <lineage>
        <taxon>Eukaryota</taxon>
        <taxon>Fungi</taxon>
        <taxon>Dikarya</taxon>
        <taxon>Ascomycota</taxon>
        <taxon>Pezizomycotina</taxon>
        <taxon>Sordariomycetes</taxon>
        <taxon>Sordariomycetidae</taxon>
        <taxon>Togniniales</taxon>
        <taxon>Togniniaceae</taxon>
        <taxon>Phaeoacremonium</taxon>
    </lineage>
</organism>
<proteinExistence type="predicted"/>
<feature type="compositionally biased region" description="Pro residues" evidence="1">
    <location>
        <begin position="590"/>
        <end position="601"/>
    </location>
</feature>
<feature type="compositionally biased region" description="Basic and acidic residues" evidence="1">
    <location>
        <begin position="102"/>
        <end position="112"/>
    </location>
</feature>
<accession>R8BIE6</accession>
<feature type="region of interest" description="Disordered" evidence="1">
    <location>
        <begin position="206"/>
        <end position="429"/>
    </location>
</feature>
<gene>
    <name evidence="2" type="ORF">UCRPA7_5481</name>
</gene>
<dbReference type="Proteomes" id="UP000014074">
    <property type="component" value="Unassembled WGS sequence"/>
</dbReference>
<feature type="region of interest" description="Disordered" evidence="1">
    <location>
        <begin position="530"/>
        <end position="691"/>
    </location>
</feature>
<feature type="compositionally biased region" description="Acidic residues" evidence="1">
    <location>
        <begin position="292"/>
        <end position="342"/>
    </location>
</feature>
<feature type="compositionally biased region" description="Basic and acidic residues" evidence="1">
    <location>
        <begin position="259"/>
        <end position="275"/>
    </location>
</feature>
<dbReference type="EMBL" id="KB933181">
    <property type="protein sequence ID" value="EON99054.1"/>
    <property type="molecule type" value="Genomic_DNA"/>
</dbReference>
<dbReference type="KEGG" id="tmn:UCRPA7_5481"/>
<evidence type="ECO:0000256" key="1">
    <source>
        <dbReference type="SAM" id="MobiDB-lite"/>
    </source>
</evidence>
<keyword evidence="3" id="KW-1185">Reference proteome</keyword>
<feature type="region of interest" description="Disordered" evidence="1">
    <location>
        <begin position="1"/>
        <end position="27"/>
    </location>
</feature>
<feature type="compositionally biased region" description="Low complexity" evidence="1">
    <location>
        <begin position="646"/>
        <end position="679"/>
    </location>
</feature>
<evidence type="ECO:0000313" key="3">
    <source>
        <dbReference type="Proteomes" id="UP000014074"/>
    </source>
</evidence>
<feature type="compositionally biased region" description="Low complexity" evidence="1">
    <location>
        <begin position="352"/>
        <end position="362"/>
    </location>
</feature>
<protein>
    <submittedName>
        <fullName evidence="2">Putative lyr family protein</fullName>
    </submittedName>
</protein>
<dbReference type="RefSeq" id="XP_007916219.1">
    <property type="nucleotide sequence ID" value="XM_007918028.1"/>
</dbReference>